<evidence type="ECO:0000313" key="6">
    <source>
        <dbReference type="Proteomes" id="UP001597168"/>
    </source>
</evidence>
<evidence type="ECO:0000256" key="1">
    <source>
        <dbReference type="ARBA" id="ARBA00022737"/>
    </source>
</evidence>
<dbReference type="PANTHER" id="PTHR32305:SF15">
    <property type="entry name" value="PROTEIN RHSA-RELATED"/>
    <property type="match status" value="1"/>
</dbReference>
<dbReference type="Proteomes" id="UP001597168">
    <property type="component" value="Unassembled WGS sequence"/>
</dbReference>
<keyword evidence="3" id="KW-0732">Signal</keyword>
<dbReference type="InterPro" id="IPR050708">
    <property type="entry name" value="T6SS_VgrG/RHS"/>
</dbReference>
<proteinExistence type="predicted"/>
<dbReference type="RefSeq" id="WP_380718804.1">
    <property type="nucleotide sequence ID" value="NZ_JBHTLK010000003.1"/>
</dbReference>
<dbReference type="EMBL" id="JBHTLK010000003">
    <property type="protein sequence ID" value="MFD1145763.1"/>
    <property type="molecule type" value="Genomic_DNA"/>
</dbReference>
<feature type="domain" description="Teneurin-like YD-shell" evidence="4">
    <location>
        <begin position="706"/>
        <end position="936"/>
    </location>
</feature>
<gene>
    <name evidence="5" type="ORF">ACFQ3T_01355</name>
</gene>
<feature type="chain" id="PRO_5047501907" evidence="3">
    <location>
        <begin position="25"/>
        <end position="1053"/>
    </location>
</feature>
<evidence type="ECO:0000313" key="5">
    <source>
        <dbReference type="EMBL" id="MFD1145763.1"/>
    </source>
</evidence>
<dbReference type="NCBIfam" id="TIGR03696">
    <property type="entry name" value="Rhs_assc_core"/>
    <property type="match status" value="1"/>
</dbReference>
<dbReference type="NCBIfam" id="TIGR01643">
    <property type="entry name" value="YD_repeat_2x"/>
    <property type="match status" value="3"/>
</dbReference>
<reference evidence="6" key="1">
    <citation type="journal article" date="2019" name="Int. J. Syst. Evol. Microbiol.">
        <title>The Global Catalogue of Microorganisms (GCM) 10K type strain sequencing project: providing services to taxonomists for standard genome sequencing and annotation.</title>
        <authorList>
            <consortium name="The Broad Institute Genomics Platform"/>
            <consortium name="The Broad Institute Genome Sequencing Center for Infectious Disease"/>
            <person name="Wu L."/>
            <person name="Ma J."/>
        </authorList>
    </citation>
    <scope>NUCLEOTIDE SEQUENCE [LARGE SCALE GENOMIC DNA]</scope>
    <source>
        <strain evidence="6">CCUG 60214</strain>
    </source>
</reference>
<dbReference type="Gene3D" id="2.180.10.10">
    <property type="entry name" value="RHS repeat-associated core"/>
    <property type="match status" value="2"/>
</dbReference>
<dbReference type="Pfam" id="PF25023">
    <property type="entry name" value="TEN_YD-shell"/>
    <property type="match status" value="1"/>
</dbReference>
<feature type="region of interest" description="Disordered" evidence="2">
    <location>
        <begin position="24"/>
        <end position="59"/>
    </location>
</feature>
<evidence type="ECO:0000256" key="3">
    <source>
        <dbReference type="SAM" id="SignalP"/>
    </source>
</evidence>
<dbReference type="PANTHER" id="PTHR32305">
    <property type="match status" value="1"/>
</dbReference>
<feature type="region of interest" description="Disordered" evidence="2">
    <location>
        <begin position="933"/>
        <end position="965"/>
    </location>
</feature>
<keyword evidence="6" id="KW-1185">Reference proteome</keyword>
<organism evidence="5 6">
    <name type="scientific">Saccharothrix hoggarensis</name>
    <dbReference type="NCBI Taxonomy" id="913853"/>
    <lineage>
        <taxon>Bacteria</taxon>
        <taxon>Bacillati</taxon>
        <taxon>Actinomycetota</taxon>
        <taxon>Actinomycetes</taxon>
        <taxon>Pseudonocardiales</taxon>
        <taxon>Pseudonocardiaceae</taxon>
        <taxon>Saccharothrix</taxon>
    </lineage>
</organism>
<dbReference type="InterPro" id="IPR031325">
    <property type="entry name" value="RHS_repeat"/>
</dbReference>
<comment type="caution">
    <text evidence="5">The sequence shown here is derived from an EMBL/GenBank/DDBJ whole genome shotgun (WGS) entry which is preliminary data.</text>
</comment>
<keyword evidence="1" id="KW-0677">Repeat</keyword>
<feature type="signal peptide" evidence="3">
    <location>
        <begin position="1"/>
        <end position="24"/>
    </location>
</feature>
<protein>
    <submittedName>
        <fullName evidence="5">RHS repeat-associated core domain-containing protein</fullName>
    </submittedName>
</protein>
<accession>A0ABW3QD86</accession>
<sequence length="1053" mass="111455">MLRLFGSAVVAVLVAGVVTGAGQAAPEADETVKAPETWIPSSQVNRTPVGGPAPDRDWRAAGAGDMQAQRSTCAGEDYGILPSYPMERHQVSDRLELLVNLHTRNVVFAYRELTVKGTGLNLTVDRFFNTAASSVNGTEWLLSYDTVGLEVYPGQGVIFHGPNGYCEWFDDNLDGTYAPAPKVDARLTKTPDGGFVVSFDGSDERWLFTARGWLVSQTDRNGNAVTNRYAPDGKLVSVVDTQGRVTTFNYDDQGRPASITDPSGLTFGDRVYGTNGTLREFGDRAGGRIRIEYTPGYSNLPSAIIDPQGRAYRFEYDLSTLRLTKLTKPTADGVGVATTYQRDATTSWHTVVTDANGHASRHEFDDEGRQVKATDALGHVQSQTWTAASDVNTTTNGLQHSTTYQYDSLNNLIGTKLATGAQSVVGYTSSAHPHLPTQVTDASGNQATREYDTNGNLTKVRSTGLNADIETYAYSSLGLVKTRKDGKGAITSYEYDTAGNLTKVVPAAPAGATAYTYDSLSRVTSVTDGNGVRIDYGYDRLDRVVSVKHGTTVVQANTFDANGNLTSTQVPGVTRTLEYDVRNQLTKVTRGTEVVSYTYDKVGNLKTLTTPTGTATYAYDAADRLTSLADAYSGTTTFGYDNADRRTTTNFPGGAVQTTGYDNAGRHTSITVTKPGAELFKATYRHTRPDGSDTDKLQSKTIKGVVTDYTYDALGRLTKAGTGAYTLDNATNLLSGEGRTYTVNAADQYTKINDVSAVFDGAGNYKSTTNPESSFTFSPTNQLLTGNLGTTKVLDFTYDTADQTQPRTITETPTGGTPVTHVFTRTALGVTETVDNGTRSSYTRDTEGLLIGLKDKAGARYGAVTDHQGSVLALVDTNGNVAAEYTYAPYGAVTATGPAAAANPFRYLGAYQLQRGHYLLGYRVYDSAYARFRSPDPTGQEPNPYNYAQGDPINNSDPTGASTASTQGSTIGGFIGTGIGIGLVGTCAATAGVGCIAAGAVMGGLLGGAGAALGSQIAGGNSQEVADDGLGGITGGVLGGASRFTNTLKGIFG</sequence>
<dbReference type="InterPro" id="IPR056823">
    <property type="entry name" value="TEN-like_YD-shell"/>
</dbReference>
<evidence type="ECO:0000256" key="2">
    <source>
        <dbReference type="SAM" id="MobiDB-lite"/>
    </source>
</evidence>
<dbReference type="InterPro" id="IPR022385">
    <property type="entry name" value="Rhs_assc_core"/>
</dbReference>
<dbReference type="Pfam" id="PF05593">
    <property type="entry name" value="RHS_repeat"/>
    <property type="match status" value="4"/>
</dbReference>
<name>A0ABW3QD86_9PSEU</name>
<dbReference type="InterPro" id="IPR006530">
    <property type="entry name" value="YD"/>
</dbReference>
<evidence type="ECO:0000259" key="4">
    <source>
        <dbReference type="Pfam" id="PF25023"/>
    </source>
</evidence>